<dbReference type="Gene3D" id="3.30.200.20">
    <property type="entry name" value="Phosphorylase Kinase, domain 1"/>
    <property type="match status" value="1"/>
</dbReference>
<evidence type="ECO:0000256" key="2">
    <source>
        <dbReference type="SAM" id="MobiDB-lite"/>
    </source>
</evidence>
<keyword evidence="5" id="KW-1185">Reference proteome</keyword>
<sequence>MNVSGAIQQKKATPFSPRQSTTTSLCPAKQGRTTTTKSCSWCKGLNDCMVMGSIVPQHEQPQNLEQQVAELEKELQKQKELRALYRLKLERTQDYLRYCLQMAQDNGFLDLLINIKENQQECLLSSSTTSPPMPPLMKHRSDLAPLIDQAKMNGWHIEPHEIELHEKVAQGSTADVYKGTWRGLDVAVKCIYPDFFNSNDNGVNFFAQEVETLSKQRHCFVLQLMGACLNPPDHGWIVTEFLSMTLKEWLHGPGRRQRERIVPLPQLEERLAKALEIAQAMQYLHDHKPKVIHRDLKPSNIFLDDALRVRVADFGHARFLSEGEKALTGETGKDY</sequence>
<dbReference type="PROSITE" id="PS00108">
    <property type="entry name" value="PROTEIN_KINASE_ST"/>
    <property type="match status" value="1"/>
</dbReference>
<evidence type="ECO:0000313" key="5">
    <source>
        <dbReference type="Proteomes" id="UP001642360"/>
    </source>
</evidence>
<dbReference type="AlphaFoldDB" id="A0ABC8V516"/>
<dbReference type="SUPFAM" id="SSF56112">
    <property type="entry name" value="Protein kinase-like (PK-like)"/>
    <property type="match status" value="1"/>
</dbReference>
<evidence type="ECO:0000256" key="1">
    <source>
        <dbReference type="SAM" id="Coils"/>
    </source>
</evidence>
<dbReference type="InterPro" id="IPR000719">
    <property type="entry name" value="Prot_kinase_dom"/>
</dbReference>
<dbReference type="InterPro" id="IPR051681">
    <property type="entry name" value="Ser/Thr_Kinases-Pseudokinases"/>
</dbReference>
<name>A0ABC8V516_9AQUA</name>
<accession>A0ABC8V516</accession>
<dbReference type="SMART" id="SM00220">
    <property type="entry name" value="S_TKc"/>
    <property type="match status" value="1"/>
</dbReference>
<gene>
    <name evidence="4" type="ORF">ILEXP_LOCUS59110</name>
</gene>
<dbReference type="EMBL" id="CAUOFW020010457">
    <property type="protein sequence ID" value="CAK9188426.1"/>
    <property type="molecule type" value="Genomic_DNA"/>
</dbReference>
<evidence type="ECO:0000259" key="3">
    <source>
        <dbReference type="PROSITE" id="PS50011"/>
    </source>
</evidence>
<feature type="coiled-coil region" evidence="1">
    <location>
        <begin position="61"/>
        <end position="88"/>
    </location>
</feature>
<dbReference type="Proteomes" id="UP001642360">
    <property type="component" value="Unassembled WGS sequence"/>
</dbReference>
<dbReference type="Pfam" id="PF00069">
    <property type="entry name" value="Pkinase"/>
    <property type="match status" value="1"/>
</dbReference>
<reference evidence="4 5" key="1">
    <citation type="submission" date="2024-02" db="EMBL/GenBank/DDBJ databases">
        <authorList>
            <person name="Vignale AGUSTIN F."/>
            <person name="Sosa J E."/>
            <person name="Modenutti C."/>
        </authorList>
    </citation>
    <scope>NUCLEOTIDE SEQUENCE [LARGE SCALE GENOMIC DNA]</scope>
</reference>
<protein>
    <recommendedName>
        <fullName evidence="3">Protein kinase domain-containing protein</fullName>
    </recommendedName>
</protein>
<dbReference type="PROSITE" id="PS50011">
    <property type="entry name" value="PROTEIN_KINASE_DOM"/>
    <property type="match status" value="1"/>
</dbReference>
<keyword evidence="1" id="KW-0175">Coiled coil</keyword>
<dbReference type="PANTHER" id="PTHR44329">
    <property type="entry name" value="SERINE/THREONINE-PROTEIN KINASE TNNI3K-RELATED"/>
    <property type="match status" value="1"/>
</dbReference>
<feature type="domain" description="Protein kinase" evidence="3">
    <location>
        <begin position="162"/>
        <end position="335"/>
    </location>
</feature>
<comment type="caution">
    <text evidence="4">The sequence shown here is derived from an EMBL/GenBank/DDBJ whole genome shotgun (WGS) entry which is preliminary data.</text>
</comment>
<dbReference type="InterPro" id="IPR011009">
    <property type="entry name" value="Kinase-like_dom_sf"/>
</dbReference>
<organism evidence="4 5">
    <name type="scientific">Ilex paraguariensis</name>
    <name type="common">yerba mate</name>
    <dbReference type="NCBI Taxonomy" id="185542"/>
    <lineage>
        <taxon>Eukaryota</taxon>
        <taxon>Viridiplantae</taxon>
        <taxon>Streptophyta</taxon>
        <taxon>Embryophyta</taxon>
        <taxon>Tracheophyta</taxon>
        <taxon>Spermatophyta</taxon>
        <taxon>Magnoliopsida</taxon>
        <taxon>eudicotyledons</taxon>
        <taxon>Gunneridae</taxon>
        <taxon>Pentapetalae</taxon>
        <taxon>asterids</taxon>
        <taxon>campanulids</taxon>
        <taxon>Aquifoliales</taxon>
        <taxon>Aquifoliaceae</taxon>
        <taxon>Ilex</taxon>
    </lineage>
</organism>
<dbReference type="Gene3D" id="1.10.510.10">
    <property type="entry name" value="Transferase(Phosphotransferase) domain 1"/>
    <property type="match status" value="1"/>
</dbReference>
<dbReference type="InterPro" id="IPR008271">
    <property type="entry name" value="Ser/Thr_kinase_AS"/>
</dbReference>
<dbReference type="PANTHER" id="PTHR44329:SF11">
    <property type="entry name" value="OS09G0443600 PROTEIN"/>
    <property type="match status" value="1"/>
</dbReference>
<proteinExistence type="predicted"/>
<evidence type="ECO:0000313" key="4">
    <source>
        <dbReference type="EMBL" id="CAK9188426.1"/>
    </source>
</evidence>
<feature type="region of interest" description="Disordered" evidence="2">
    <location>
        <begin position="1"/>
        <end position="31"/>
    </location>
</feature>